<comment type="caution">
    <text evidence="1">The sequence shown here is derived from an EMBL/GenBank/DDBJ whole genome shotgun (WGS) entry which is preliminary data.</text>
</comment>
<name>A0A9X8JM09_9GAMM</name>
<proteinExistence type="predicted"/>
<dbReference type="AlphaFoldDB" id="A0A9X8JM09"/>
<dbReference type="EMBL" id="NWTM01000001">
    <property type="protein sequence ID" value="RYC46186.1"/>
    <property type="molecule type" value="Genomic_DNA"/>
</dbReference>
<gene>
    <name evidence="1" type="ORF">CLR69_04595</name>
</gene>
<dbReference type="OrthoDB" id="8234880at2"/>
<evidence type="ECO:0000313" key="1">
    <source>
        <dbReference type="EMBL" id="RYC46186.1"/>
    </source>
</evidence>
<keyword evidence="2" id="KW-1185">Reference proteome</keyword>
<reference evidence="1 2" key="1">
    <citation type="journal article" date="2018" name="Syst. Appl. Microbiol.">
        <title>Pectobacterium zantedeschiae sp. nov. a new species of a soft rot pathogen isolated from Calla lily (Zantedeschia spp.).</title>
        <authorList>
            <person name="Waleron M."/>
            <person name="Misztak A."/>
            <person name="Waleron M."/>
            <person name="Franczuk M."/>
            <person name="Jonca J."/>
            <person name="Wielgomas B."/>
            <person name="Mikicinski A."/>
            <person name="Popovic T."/>
            <person name="Waleron K."/>
        </authorList>
    </citation>
    <scope>NUCLEOTIDE SEQUENCE [LARGE SCALE GENOMIC DNA]</scope>
    <source>
        <strain evidence="1 2">9M</strain>
    </source>
</reference>
<organism evidence="1 2">
    <name type="scientific">Pectobacterium zantedeschiae</name>
    <dbReference type="NCBI Taxonomy" id="2034769"/>
    <lineage>
        <taxon>Bacteria</taxon>
        <taxon>Pseudomonadati</taxon>
        <taxon>Pseudomonadota</taxon>
        <taxon>Gammaproteobacteria</taxon>
        <taxon>Enterobacterales</taxon>
        <taxon>Pectobacteriaceae</taxon>
        <taxon>Pectobacterium</taxon>
    </lineage>
</organism>
<sequence>MIDKKFVFFSHHNNIYKVRGGGQLQFYSAPDDRCVLKDTFVAPGNSLYVYSAFGGFYSVMYLTQDGDQIIGWVESQRLIETNKGITHNTD</sequence>
<protein>
    <submittedName>
        <fullName evidence="1">Uncharacterized protein</fullName>
    </submittedName>
</protein>
<dbReference type="Proteomes" id="UP001138460">
    <property type="component" value="Unassembled WGS sequence"/>
</dbReference>
<evidence type="ECO:0000313" key="2">
    <source>
        <dbReference type="Proteomes" id="UP001138460"/>
    </source>
</evidence>
<accession>A0A9X8JM09</accession>